<evidence type="ECO:0000313" key="5">
    <source>
        <dbReference type="Proteomes" id="UP000630353"/>
    </source>
</evidence>
<keyword evidence="4" id="KW-0032">Aminotransferase</keyword>
<dbReference type="Gene3D" id="3.40.640.10">
    <property type="entry name" value="Type I PLP-dependent aspartate aminotransferase-like (Major domain)"/>
    <property type="match status" value="1"/>
</dbReference>
<comment type="cofactor">
    <cofactor evidence="1">
        <name>pyridoxal 5'-phosphate</name>
        <dbReference type="ChEBI" id="CHEBI:597326"/>
    </cofactor>
</comment>
<evidence type="ECO:0000313" key="4">
    <source>
        <dbReference type="EMBL" id="GHD58126.1"/>
    </source>
</evidence>
<dbReference type="InterPro" id="IPR015424">
    <property type="entry name" value="PyrdxlP-dep_Trfase"/>
</dbReference>
<evidence type="ECO:0000256" key="3">
    <source>
        <dbReference type="RuleBase" id="RU003560"/>
    </source>
</evidence>
<dbReference type="EMBL" id="BMZS01000010">
    <property type="protein sequence ID" value="GHD58126.1"/>
    <property type="molecule type" value="Genomic_DNA"/>
</dbReference>
<keyword evidence="2 3" id="KW-0663">Pyridoxal phosphate</keyword>
<dbReference type="GO" id="GO:0008483">
    <property type="term" value="F:transaminase activity"/>
    <property type="evidence" value="ECO:0007669"/>
    <property type="project" value="UniProtKB-KW"/>
</dbReference>
<dbReference type="GO" id="GO:0030170">
    <property type="term" value="F:pyridoxal phosphate binding"/>
    <property type="evidence" value="ECO:0007669"/>
    <property type="project" value="InterPro"/>
</dbReference>
<reference evidence="4" key="2">
    <citation type="submission" date="2020-09" db="EMBL/GenBank/DDBJ databases">
        <authorList>
            <person name="Sun Q."/>
            <person name="Kim S."/>
        </authorList>
    </citation>
    <scope>NUCLEOTIDE SEQUENCE</scope>
    <source>
        <strain evidence="4">KCTC 42651</strain>
    </source>
</reference>
<dbReference type="AlphaFoldDB" id="A0A918XUZ3"/>
<dbReference type="PROSITE" id="PS00600">
    <property type="entry name" value="AA_TRANSFER_CLASS_3"/>
    <property type="match status" value="1"/>
</dbReference>
<organism evidence="4 5">
    <name type="scientific">Thalassobaculum fulvum</name>
    <dbReference type="NCBI Taxonomy" id="1633335"/>
    <lineage>
        <taxon>Bacteria</taxon>
        <taxon>Pseudomonadati</taxon>
        <taxon>Pseudomonadota</taxon>
        <taxon>Alphaproteobacteria</taxon>
        <taxon>Rhodospirillales</taxon>
        <taxon>Thalassobaculaceae</taxon>
        <taxon>Thalassobaculum</taxon>
    </lineage>
</organism>
<dbReference type="InterPro" id="IPR049704">
    <property type="entry name" value="Aminotrans_3_PPA_site"/>
</dbReference>
<dbReference type="Pfam" id="PF00202">
    <property type="entry name" value="Aminotran_3"/>
    <property type="match status" value="1"/>
</dbReference>
<protein>
    <submittedName>
        <fullName evidence="4">Aspartate aminotransferase family protein</fullName>
    </submittedName>
</protein>
<comment type="caution">
    <text evidence="4">The sequence shown here is derived from an EMBL/GenBank/DDBJ whole genome shotgun (WGS) entry which is preliminary data.</text>
</comment>
<dbReference type="Proteomes" id="UP000630353">
    <property type="component" value="Unassembled WGS sequence"/>
</dbReference>
<gene>
    <name evidence="4" type="ORF">GCM10017083_40620</name>
</gene>
<dbReference type="Gene3D" id="3.90.1150.10">
    <property type="entry name" value="Aspartate Aminotransferase, domain 1"/>
    <property type="match status" value="1"/>
</dbReference>
<evidence type="ECO:0000256" key="1">
    <source>
        <dbReference type="ARBA" id="ARBA00001933"/>
    </source>
</evidence>
<proteinExistence type="inferred from homology"/>
<keyword evidence="4" id="KW-0808">Transferase</keyword>
<accession>A0A918XUZ3</accession>
<sequence length="464" mass="49654">MADPVVTQTALSNSPIEAAFRERTPGSAELAAEARTLFPSGITHDARHLKPYGIYVERAAGPRKWDVDGNEYVDYFGGHGALLLGHAHPEVTRVAAEVMAQGTQFGANHPWELRWAEAVMKLVPSVERIRFTSSGTEATHMALRLARDFTGRPKVLRFRTHFHGWHDHMTHGVASQFDGSAAPGVLAGVAENALLADPNDFVGLRAVLDAHDDIAAAIVEPTGGSTGYTALDPDFLRALREETAKRGILLVFDEVVTGFRVAPGGAQEAFGVRPDLSTFAKILAGGLPGGAVGGRRDVMDGLDFDAAEARKRDKIGHPGTFNANPVSAAAGTTALRILAETGACDKASATAAALRERLNGVLKDRRVPWAFYGNFSLFHLFVQADRPVADPFAFDPLSLSATRMKDRPKELIRRLRLAMLVNGVDLNPMCGGLLSATHTEADIDATAAAFAEALAMLRRAGDIA</sequence>
<reference evidence="4" key="1">
    <citation type="journal article" date="2014" name="Int. J. Syst. Evol. Microbiol.">
        <title>Complete genome sequence of Corynebacterium casei LMG S-19264T (=DSM 44701T), isolated from a smear-ripened cheese.</title>
        <authorList>
            <consortium name="US DOE Joint Genome Institute (JGI-PGF)"/>
            <person name="Walter F."/>
            <person name="Albersmeier A."/>
            <person name="Kalinowski J."/>
            <person name="Ruckert C."/>
        </authorList>
    </citation>
    <scope>NUCLEOTIDE SEQUENCE</scope>
    <source>
        <strain evidence="4">KCTC 42651</strain>
    </source>
</reference>
<comment type="similarity">
    <text evidence="3">Belongs to the class-III pyridoxal-phosphate-dependent aminotransferase family.</text>
</comment>
<dbReference type="InterPro" id="IPR015422">
    <property type="entry name" value="PyrdxlP-dep_Trfase_small"/>
</dbReference>
<evidence type="ECO:0000256" key="2">
    <source>
        <dbReference type="ARBA" id="ARBA00022898"/>
    </source>
</evidence>
<dbReference type="SUPFAM" id="SSF53383">
    <property type="entry name" value="PLP-dependent transferases"/>
    <property type="match status" value="1"/>
</dbReference>
<dbReference type="PANTHER" id="PTHR43713:SF3">
    <property type="entry name" value="GLUTAMATE-1-SEMIALDEHYDE 2,1-AMINOMUTASE 1, CHLOROPLASTIC-RELATED"/>
    <property type="match status" value="1"/>
</dbReference>
<dbReference type="RefSeq" id="WP_189993048.1">
    <property type="nucleotide sequence ID" value="NZ_BMZS01000010.1"/>
</dbReference>
<keyword evidence="5" id="KW-1185">Reference proteome</keyword>
<dbReference type="PANTHER" id="PTHR43713">
    <property type="entry name" value="GLUTAMATE-1-SEMIALDEHYDE 2,1-AMINOMUTASE"/>
    <property type="match status" value="1"/>
</dbReference>
<name>A0A918XUZ3_9PROT</name>
<dbReference type="InterPro" id="IPR015421">
    <property type="entry name" value="PyrdxlP-dep_Trfase_major"/>
</dbReference>
<dbReference type="InterPro" id="IPR005814">
    <property type="entry name" value="Aminotrans_3"/>
</dbReference>